<feature type="chain" id="PRO_5044235451" description="Carboxylesterase type B domain-containing protein" evidence="1">
    <location>
        <begin position="36"/>
        <end position="787"/>
    </location>
</feature>
<gene>
    <name evidence="3" type="ORF">AB1Y20_002404</name>
</gene>
<evidence type="ECO:0000259" key="2">
    <source>
        <dbReference type="Pfam" id="PF00135"/>
    </source>
</evidence>
<dbReference type="Proteomes" id="UP001515480">
    <property type="component" value="Unassembled WGS sequence"/>
</dbReference>
<feature type="signal peptide" evidence="1">
    <location>
        <begin position="1"/>
        <end position="35"/>
    </location>
</feature>
<evidence type="ECO:0000313" key="4">
    <source>
        <dbReference type="Proteomes" id="UP001515480"/>
    </source>
</evidence>
<dbReference type="Pfam" id="PF00135">
    <property type="entry name" value="COesterase"/>
    <property type="match status" value="1"/>
</dbReference>
<feature type="domain" description="Carboxylesterase type B" evidence="2">
    <location>
        <begin position="66"/>
        <end position="638"/>
    </location>
</feature>
<proteinExistence type="predicted"/>
<dbReference type="InterPro" id="IPR029058">
    <property type="entry name" value="AB_hydrolase_fold"/>
</dbReference>
<dbReference type="PANTHER" id="PTHR11559">
    <property type="entry name" value="CARBOXYLESTERASE"/>
    <property type="match status" value="1"/>
</dbReference>
<dbReference type="InterPro" id="IPR002018">
    <property type="entry name" value="CarbesteraseB"/>
</dbReference>
<dbReference type="Gene3D" id="3.40.50.1820">
    <property type="entry name" value="alpha/beta hydrolase"/>
    <property type="match status" value="1"/>
</dbReference>
<name>A0AB34J8W6_PRYPA</name>
<accession>A0AB34J8W6</accession>
<dbReference type="SUPFAM" id="SSF53474">
    <property type="entry name" value="alpha/beta-Hydrolases"/>
    <property type="match status" value="1"/>
</dbReference>
<evidence type="ECO:0000313" key="3">
    <source>
        <dbReference type="EMBL" id="KAL1515788.1"/>
    </source>
</evidence>
<keyword evidence="4" id="KW-1185">Reference proteome</keyword>
<dbReference type="AlphaFoldDB" id="A0AB34J8W6"/>
<evidence type="ECO:0000256" key="1">
    <source>
        <dbReference type="SAM" id="SignalP"/>
    </source>
</evidence>
<reference evidence="3 4" key="1">
    <citation type="journal article" date="2024" name="Science">
        <title>Giant polyketide synthase enzymes in the biosynthesis of giant marine polyether toxins.</title>
        <authorList>
            <person name="Fallon T.R."/>
            <person name="Shende V.V."/>
            <person name="Wierzbicki I.H."/>
            <person name="Pendleton A.L."/>
            <person name="Watervoot N.F."/>
            <person name="Auber R.P."/>
            <person name="Gonzalez D.J."/>
            <person name="Wisecaver J.H."/>
            <person name="Moore B.S."/>
        </authorList>
    </citation>
    <scope>NUCLEOTIDE SEQUENCE [LARGE SCALE GENOMIC DNA]</scope>
    <source>
        <strain evidence="3 4">12B1</strain>
    </source>
</reference>
<dbReference type="InterPro" id="IPR050309">
    <property type="entry name" value="Type-B_Carboxylest/Lipase"/>
</dbReference>
<comment type="caution">
    <text evidence="3">The sequence shown here is derived from an EMBL/GenBank/DDBJ whole genome shotgun (WGS) entry which is preliminary data.</text>
</comment>
<dbReference type="EMBL" id="JBGBPQ010000011">
    <property type="protein sequence ID" value="KAL1515788.1"/>
    <property type="molecule type" value="Genomic_DNA"/>
</dbReference>
<organism evidence="3 4">
    <name type="scientific">Prymnesium parvum</name>
    <name type="common">Toxic golden alga</name>
    <dbReference type="NCBI Taxonomy" id="97485"/>
    <lineage>
        <taxon>Eukaryota</taxon>
        <taxon>Haptista</taxon>
        <taxon>Haptophyta</taxon>
        <taxon>Prymnesiophyceae</taxon>
        <taxon>Prymnesiales</taxon>
        <taxon>Prymnesiaceae</taxon>
        <taxon>Prymnesium</taxon>
    </lineage>
</organism>
<protein>
    <recommendedName>
        <fullName evidence="2">Carboxylesterase type B domain-containing protein</fullName>
    </recommendedName>
</protein>
<keyword evidence="1" id="KW-0732">Signal</keyword>
<sequence length="787" mass="83943">MRRARPHIAPVKITACNCDAMMRSLLFLLVAYARAQDCTGVDYGTPQCKCYNWACQNITEMGSPTTLVTTNGPVIGRVDASDIKRFVGIPIAASTAGANRFRPPQPISWTTPIETLVESPCPSALALGTEDCVSVDVYTKAGVSGWPIAVWIHGGGFFAQDPPFALLPAIALYQQMEYAFLPNGGKAVLVLAHYRLGGLGFMAHPGFVDPSSTLAGFPGTNPGAGNYGIMDTLCAIKWTYDNAVSLGGDPSLITVFGESAGGAHVMMLMASPLVSGLVKTFISQSPFIPFTGATYSMRSRMQQDVLFTLRTGCAGGAFLSESTVAVIEADCLRSADASLLTQDISFNGAAYGGFASSDQAVSIFDAYYGANAAALFTYNSMHVFPVVDGFVLTQEPLVAYTNTNEDINVVIGHNTDEYTTFCYYPPQGGTSGSSFVCPPTPNLFEHAYLLGTYALNSSATFESVYSASFSAFASSSTVGSKMAHLSSGLYYDLVQREPLSEATTVQLGTDSMFAGGLYAVTNALLSNPARAADTVFQYLFAEETDPHFPYMGACHGCELTYVLGFFKDSYTYLTNSLPPSSSYSGAFTAPKLALGDTMNAFWSAIFYYGTPNVAGWPLPEWSAVSPGDKNVMVFQSTFQDGASMNPCVRFLQCRGAEPTKDFRVGPKTFFYSSLTTPAAVPGSCEEDEEVVGSYTTAAPADCPADACASWCNPWTTALAACRTCPVNTLVIHSAYCAGWCNVYTCSFSMCIGCETCDVYNANAYCADWCNPYTCWSSFCSGCATCAP</sequence>